<organism evidence="2 3">
    <name type="scientific">Acaulospora morrowiae</name>
    <dbReference type="NCBI Taxonomy" id="94023"/>
    <lineage>
        <taxon>Eukaryota</taxon>
        <taxon>Fungi</taxon>
        <taxon>Fungi incertae sedis</taxon>
        <taxon>Mucoromycota</taxon>
        <taxon>Glomeromycotina</taxon>
        <taxon>Glomeromycetes</taxon>
        <taxon>Diversisporales</taxon>
        <taxon>Acaulosporaceae</taxon>
        <taxon>Acaulospora</taxon>
    </lineage>
</organism>
<sequence>MKEHMIVAFCFLIFMIPWVIGLIRPDLFSNLEIGPLQAYGDMG</sequence>
<gene>
    <name evidence="2" type="ORF">AMORRO_LOCUS11696</name>
</gene>
<evidence type="ECO:0000313" key="2">
    <source>
        <dbReference type="EMBL" id="CAG8692438.1"/>
    </source>
</evidence>
<proteinExistence type="predicted"/>
<name>A0A9N9EVS8_9GLOM</name>
<keyword evidence="1" id="KW-1133">Transmembrane helix</keyword>
<feature type="transmembrane region" description="Helical" evidence="1">
    <location>
        <begin position="6"/>
        <end position="23"/>
    </location>
</feature>
<keyword evidence="1" id="KW-0812">Transmembrane</keyword>
<dbReference type="Proteomes" id="UP000789342">
    <property type="component" value="Unassembled WGS sequence"/>
</dbReference>
<evidence type="ECO:0000256" key="1">
    <source>
        <dbReference type="SAM" id="Phobius"/>
    </source>
</evidence>
<keyword evidence="1" id="KW-0472">Membrane</keyword>
<accession>A0A9N9EVS8</accession>
<keyword evidence="3" id="KW-1185">Reference proteome</keyword>
<feature type="non-terminal residue" evidence="2">
    <location>
        <position position="43"/>
    </location>
</feature>
<dbReference type="EMBL" id="CAJVPV010015519">
    <property type="protein sequence ID" value="CAG8692438.1"/>
    <property type="molecule type" value="Genomic_DNA"/>
</dbReference>
<protein>
    <submittedName>
        <fullName evidence="2">17928_t:CDS:1</fullName>
    </submittedName>
</protein>
<comment type="caution">
    <text evidence="2">The sequence shown here is derived from an EMBL/GenBank/DDBJ whole genome shotgun (WGS) entry which is preliminary data.</text>
</comment>
<reference evidence="2" key="1">
    <citation type="submission" date="2021-06" db="EMBL/GenBank/DDBJ databases">
        <authorList>
            <person name="Kallberg Y."/>
            <person name="Tangrot J."/>
            <person name="Rosling A."/>
        </authorList>
    </citation>
    <scope>NUCLEOTIDE SEQUENCE</scope>
    <source>
        <strain evidence="2">CL551</strain>
    </source>
</reference>
<dbReference type="AlphaFoldDB" id="A0A9N9EVS8"/>
<evidence type="ECO:0000313" key="3">
    <source>
        <dbReference type="Proteomes" id="UP000789342"/>
    </source>
</evidence>